<evidence type="ECO:0000313" key="2">
    <source>
        <dbReference type="Proteomes" id="UP001550044"/>
    </source>
</evidence>
<dbReference type="EMBL" id="JBEXIP010000001">
    <property type="protein sequence ID" value="MET8431759.1"/>
    <property type="molecule type" value="Genomic_DNA"/>
</dbReference>
<dbReference type="InterPro" id="IPR002514">
    <property type="entry name" value="Transposase_8"/>
</dbReference>
<dbReference type="InterPro" id="IPR036388">
    <property type="entry name" value="WH-like_DNA-bd_sf"/>
</dbReference>
<reference evidence="1 2" key="1">
    <citation type="submission" date="2024-06" db="EMBL/GenBank/DDBJ databases">
        <title>The Natural Products Discovery Center: Release of the First 8490 Sequenced Strains for Exploring Actinobacteria Biosynthetic Diversity.</title>
        <authorList>
            <person name="Kalkreuter E."/>
            <person name="Kautsar S.A."/>
            <person name="Yang D."/>
            <person name="Bader C.D."/>
            <person name="Teijaro C.N."/>
            <person name="Fluegel L."/>
            <person name="Davis C.M."/>
            <person name="Simpson J.R."/>
            <person name="Lauterbach L."/>
            <person name="Steele A.D."/>
            <person name="Gui C."/>
            <person name="Meng S."/>
            <person name="Li G."/>
            <person name="Viehrig K."/>
            <person name="Ye F."/>
            <person name="Su P."/>
            <person name="Kiefer A.F."/>
            <person name="Nichols A."/>
            <person name="Cepeda A.J."/>
            <person name="Yan W."/>
            <person name="Fan B."/>
            <person name="Jiang Y."/>
            <person name="Adhikari A."/>
            <person name="Zheng C.-J."/>
            <person name="Schuster L."/>
            <person name="Cowan T.M."/>
            <person name="Smanski M.J."/>
            <person name="Chevrette M.G."/>
            <person name="De Carvalho L.P.S."/>
            <person name="Shen B."/>
        </authorList>
    </citation>
    <scope>NUCLEOTIDE SEQUENCE [LARGE SCALE GENOMIC DNA]</scope>
    <source>
        <strain evidence="1 2">NPDC005137</strain>
    </source>
</reference>
<dbReference type="Proteomes" id="UP001550044">
    <property type="component" value="Unassembled WGS sequence"/>
</dbReference>
<dbReference type="SUPFAM" id="SSF46689">
    <property type="entry name" value="Homeodomain-like"/>
    <property type="match status" value="1"/>
</dbReference>
<dbReference type="Gene3D" id="1.10.10.10">
    <property type="entry name" value="Winged helix-like DNA-binding domain superfamily/Winged helix DNA-binding domain"/>
    <property type="match status" value="1"/>
</dbReference>
<evidence type="ECO:0000313" key="1">
    <source>
        <dbReference type="EMBL" id="MET8431759.1"/>
    </source>
</evidence>
<sequence length="107" mass="11863">MPAPRKYPPELVERAVQLVIEKRRNEPGRSAVVREVGELLGIHPEVLRHWVNKADGGVGRGLREPAGDAERVRLLEEENANLRRSNSILKSAAVIFAAEIEHGNSVD</sequence>
<protein>
    <submittedName>
        <fullName evidence="1">Transposase</fullName>
    </submittedName>
</protein>
<accession>A0ABV2U3W5</accession>
<dbReference type="RefSeq" id="WP_356708385.1">
    <property type="nucleotide sequence ID" value="NZ_JBEXIP010000001.1"/>
</dbReference>
<proteinExistence type="predicted"/>
<dbReference type="Pfam" id="PF01527">
    <property type="entry name" value="HTH_Tnp_1"/>
    <property type="match status" value="1"/>
</dbReference>
<gene>
    <name evidence="1" type="ORF">ABZV61_02955</name>
</gene>
<keyword evidence="2" id="KW-1185">Reference proteome</keyword>
<comment type="caution">
    <text evidence="1">The sequence shown here is derived from an EMBL/GenBank/DDBJ whole genome shotgun (WGS) entry which is preliminary data.</text>
</comment>
<name>A0ABV2U3W5_9ACTN</name>
<organism evidence="1 2">
    <name type="scientific">Streptomyces sp. 900116325</name>
    <dbReference type="NCBI Taxonomy" id="3154295"/>
    <lineage>
        <taxon>Bacteria</taxon>
        <taxon>Bacillati</taxon>
        <taxon>Actinomycetota</taxon>
        <taxon>Actinomycetes</taxon>
        <taxon>Kitasatosporales</taxon>
        <taxon>Streptomycetaceae</taxon>
        <taxon>Streptomyces</taxon>
    </lineage>
</organism>
<dbReference type="InterPro" id="IPR009057">
    <property type="entry name" value="Homeodomain-like_sf"/>
</dbReference>